<dbReference type="InterPro" id="IPR005172">
    <property type="entry name" value="CRC"/>
</dbReference>
<dbReference type="GO" id="GO:0006355">
    <property type="term" value="P:regulation of DNA-templated transcription"/>
    <property type="evidence" value="ECO:0007669"/>
    <property type="project" value="TreeGrafter"/>
</dbReference>
<dbReference type="PANTHER" id="PTHR12446:SF34">
    <property type="entry name" value="PROTEIN LIN-54 HOMOLOG"/>
    <property type="match status" value="1"/>
</dbReference>
<protein>
    <recommendedName>
        <fullName evidence="4">CRC domain-containing protein</fullName>
    </recommendedName>
</protein>
<gene>
    <name evidence="5" type="ORF">CHIRRI_LOCUS9260</name>
</gene>
<reference evidence="5" key="2">
    <citation type="submission" date="2022-10" db="EMBL/GenBank/DDBJ databases">
        <authorList>
            <consortium name="ENA_rothamsted_submissions"/>
            <consortium name="culmorum"/>
            <person name="King R."/>
        </authorList>
    </citation>
    <scope>NUCLEOTIDE SEQUENCE</scope>
</reference>
<sequence length="474" mass="52909">MASTQKIVTKEDGRYVVISQDGRSIPLKVMNVQKENPEPKKYIVKTSSGQVVSVTSPSSGVKMEKQQGAMTVKTIGPASSITIGRKSIEPSTSGNVIKIVSPTASTSSGNVKVVRVVSSSGGTQKIIQVQNNKPQQQQQAPRILNQSWNPEIKAEPSQSRAITVVRKSEVNAEPPAKKTKYITLTSSQISQIEGATIINDGEKKRVVLPTNYKEQLEKLSIQSSPVKNSSGQVFKIVQEVKKSEIDIDPLDFNKSYPGMKKPKRPCNCTKSQCLKFYCDCFAAGEFCVGCNCKDCLNEHDSEEREKAVKLCMERNPFAFKSKEATEEQQRLHQRGCNCKRSGCLKNYCECYEAKISCSANCRCLGCKNVDDIDEKMEMELQYLKQCGKRGQFSEEIYEKNLAALKKVTDLNELVKKPYNFMTQDVIEATVQCMIAQAEECEKMSAPKKEAEKMILEEFSRCLQEIIEFSAKNVD</sequence>
<evidence type="ECO:0000259" key="4">
    <source>
        <dbReference type="PROSITE" id="PS51634"/>
    </source>
</evidence>
<comment type="subcellular location">
    <subcellularLocation>
        <location evidence="1">Nucleus</location>
    </subcellularLocation>
</comment>
<dbReference type="PROSITE" id="PS51634">
    <property type="entry name" value="CRC"/>
    <property type="match status" value="1"/>
</dbReference>
<dbReference type="Proteomes" id="UP001153620">
    <property type="component" value="Chromosome 3"/>
</dbReference>
<dbReference type="OrthoDB" id="6283463at2759"/>
<name>A0A9N9WUE8_9DIPT</name>
<reference evidence="5" key="1">
    <citation type="submission" date="2022-01" db="EMBL/GenBank/DDBJ databases">
        <authorList>
            <person name="King R."/>
        </authorList>
    </citation>
    <scope>NUCLEOTIDE SEQUENCE</scope>
</reference>
<dbReference type="SMART" id="SM01114">
    <property type="entry name" value="CXC"/>
    <property type="match status" value="2"/>
</dbReference>
<evidence type="ECO:0000313" key="5">
    <source>
        <dbReference type="EMBL" id="CAG9806403.1"/>
    </source>
</evidence>
<evidence type="ECO:0000256" key="3">
    <source>
        <dbReference type="ARBA" id="ARBA00023242"/>
    </source>
</evidence>
<evidence type="ECO:0000256" key="1">
    <source>
        <dbReference type="ARBA" id="ARBA00004123"/>
    </source>
</evidence>
<keyword evidence="6" id="KW-1185">Reference proteome</keyword>
<evidence type="ECO:0000313" key="6">
    <source>
        <dbReference type="Proteomes" id="UP001153620"/>
    </source>
</evidence>
<dbReference type="EMBL" id="OU895879">
    <property type="protein sequence ID" value="CAG9806403.1"/>
    <property type="molecule type" value="Genomic_DNA"/>
</dbReference>
<keyword evidence="3" id="KW-0539">Nucleus</keyword>
<proteinExistence type="inferred from homology"/>
<organism evidence="5 6">
    <name type="scientific">Chironomus riparius</name>
    <dbReference type="NCBI Taxonomy" id="315576"/>
    <lineage>
        <taxon>Eukaryota</taxon>
        <taxon>Metazoa</taxon>
        <taxon>Ecdysozoa</taxon>
        <taxon>Arthropoda</taxon>
        <taxon>Hexapoda</taxon>
        <taxon>Insecta</taxon>
        <taxon>Pterygota</taxon>
        <taxon>Neoptera</taxon>
        <taxon>Endopterygota</taxon>
        <taxon>Diptera</taxon>
        <taxon>Nematocera</taxon>
        <taxon>Chironomoidea</taxon>
        <taxon>Chironomidae</taxon>
        <taxon>Chironominae</taxon>
        <taxon>Chironomus</taxon>
    </lineage>
</organism>
<dbReference type="InterPro" id="IPR028307">
    <property type="entry name" value="Lin-54_fam"/>
</dbReference>
<evidence type="ECO:0000256" key="2">
    <source>
        <dbReference type="ARBA" id="ARBA00007267"/>
    </source>
</evidence>
<dbReference type="GO" id="GO:0005634">
    <property type="term" value="C:nucleus"/>
    <property type="evidence" value="ECO:0007669"/>
    <property type="project" value="UniProtKB-SubCell"/>
</dbReference>
<dbReference type="AlphaFoldDB" id="A0A9N9WUE8"/>
<comment type="similarity">
    <text evidence="2">Belongs to the lin-54 family.</text>
</comment>
<accession>A0A9N9WUE8</accession>
<dbReference type="PANTHER" id="PTHR12446">
    <property type="entry name" value="TESMIN/TSO1-RELATED"/>
    <property type="match status" value="1"/>
</dbReference>
<feature type="domain" description="CRC" evidence="4">
    <location>
        <begin position="262"/>
        <end position="371"/>
    </location>
</feature>
<dbReference type="InterPro" id="IPR033467">
    <property type="entry name" value="Tesmin/TSO1-like_CXC"/>
</dbReference>
<dbReference type="Pfam" id="PF03638">
    <property type="entry name" value="TCR"/>
    <property type="match status" value="2"/>
</dbReference>